<name>A0A369BLW1_9BACL</name>
<dbReference type="InterPro" id="IPR000182">
    <property type="entry name" value="GNAT_dom"/>
</dbReference>
<dbReference type="EMBL" id="QPJW01000002">
    <property type="protein sequence ID" value="RCX21608.1"/>
    <property type="molecule type" value="Genomic_DNA"/>
</dbReference>
<protein>
    <submittedName>
        <fullName evidence="2">GrpB-like predicted nucleotidyltransferase (UPF0157 family)</fullName>
    </submittedName>
</protein>
<gene>
    <name evidence="2" type="ORF">DFP94_102362</name>
</gene>
<keyword evidence="3" id="KW-1185">Reference proteome</keyword>
<dbReference type="Gene3D" id="3.40.630.30">
    <property type="match status" value="1"/>
</dbReference>
<evidence type="ECO:0000313" key="2">
    <source>
        <dbReference type="EMBL" id="RCX21608.1"/>
    </source>
</evidence>
<dbReference type="SUPFAM" id="SSF55729">
    <property type="entry name" value="Acyl-CoA N-acyltransferases (Nat)"/>
    <property type="match status" value="1"/>
</dbReference>
<feature type="domain" description="N-acetyltransferase" evidence="1">
    <location>
        <begin position="323"/>
        <end position="471"/>
    </location>
</feature>
<evidence type="ECO:0000259" key="1">
    <source>
        <dbReference type="PROSITE" id="PS51186"/>
    </source>
</evidence>
<dbReference type="PROSITE" id="PS51186">
    <property type="entry name" value="GNAT"/>
    <property type="match status" value="1"/>
</dbReference>
<dbReference type="CDD" id="cd04301">
    <property type="entry name" value="NAT_SF"/>
    <property type="match status" value="1"/>
</dbReference>
<dbReference type="Pfam" id="PF04229">
    <property type="entry name" value="GrpB"/>
    <property type="match status" value="1"/>
</dbReference>
<sequence>MDPTIAISLNSDEWALEFQQEAGKIMAAIGDKAICIEHIGSTAVPGLKAKPVIDMMIGIANLHDAELWIEPLARLGYEYVPKAEFPRRRFFRRGEWRAGTHHLHVYGHNSTEWREKILFRDYLKRHPEALRQYQSLKEELAAKFRNDRVAYTQGKADFIRSIIDKAWGEMTKYKMEELSAEKLEKFFAYCRKHRQEVDESFLYEEDLRDFAIGEDNPTYIALDPAGDMVAAASLIKDAYHRKGRRGRFRIFYSEVDDFALYGHLLRSIVQHGEGLDQLFVFVPTMQERMMEMLGKLDFKLERYAFILVHKQLEKPAYSVPDGYTLEAFRLGVDEEAWAEVRNAGFATLRGNETPVTPEMVAKMAARDDALEGGMLVLYHGGRPVGIVRGTRDKYEGAPIMNIGPLALIPEYQGRGLGRMLLRAALSFAVEQGYAQAILCVNAENERAKGLYLQEGFSQVEAAANYRYDLGN</sequence>
<dbReference type="Gene3D" id="3.30.460.10">
    <property type="entry name" value="Beta Polymerase, domain 2"/>
    <property type="match status" value="1"/>
</dbReference>
<dbReference type="SUPFAM" id="SSF81301">
    <property type="entry name" value="Nucleotidyltransferase"/>
    <property type="match status" value="1"/>
</dbReference>
<dbReference type="InterPro" id="IPR007344">
    <property type="entry name" value="GrpB/CoaE"/>
</dbReference>
<dbReference type="PANTHER" id="PTHR34822:SF1">
    <property type="entry name" value="GRPB FAMILY PROTEIN"/>
    <property type="match status" value="1"/>
</dbReference>
<dbReference type="InterPro" id="IPR016181">
    <property type="entry name" value="Acyl_CoA_acyltransferase"/>
</dbReference>
<dbReference type="Proteomes" id="UP000253090">
    <property type="component" value="Unassembled WGS sequence"/>
</dbReference>
<evidence type="ECO:0000313" key="3">
    <source>
        <dbReference type="Proteomes" id="UP000253090"/>
    </source>
</evidence>
<organism evidence="2 3">
    <name type="scientific">Fontibacillus phaseoli</name>
    <dbReference type="NCBI Taxonomy" id="1416533"/>
    <lineage>
        <taxon>Bacteria</taxon>
        <taxon>Bacillati</taxon>
        <taxon>Bacillota</taxon>
        <taxon>Bacilli</taxon>
        <taxon>Bacillales</taxon>
        <taxon>Paenibacillaceae</taxon>
        <taxon>Fontibacillus</taxon>
    </lineage>
</organism>
<dbReference type="PANTHER" id="PTHR34822">
    <property type="entry name" value="GRPB DOMAIN PROTEIN (AFU_ORTHOLOGUE AFUA_1G01530)"/>
    <property type="match status" value="1"/>
</dbReference>
<proteinExistence type="predicted"/>
<dbReference type="Pfam" id="PF00583">
    <property type="entry name" value="Acetyltransf_1"/>
    <property type="match status" value="1"/>
</dbReference>
<comment type="caution">
    <text evidence="2">The sequence shown here is derived from an EMBL/GenBank/DDBJ whole genome shotgun (WGS) entry which is preliminary data.</text>
</comment>
<accession>A0A369BLW1</accession>
<reference evidence="2 3" key="1">
    <citation type="submission" date="2018-07" db="EMBL/GenBank/DDBJ databases">
        <title>Genomic Encyclopedia of Type Strains, Phase III (KMG-III): the genomes of soil and plant-associated and newly described type strains.</title>
        <authorList>
            <person name="Whitman W."/>
        </authorList>
    </citation>
    <scope>NUCLEOTIDE SEQUENCE [LARGE SCALE GENOMIC DNA]</scope>
    <source>
        <strain evidence="2 3">CECT 8333</strain>
    </source>
</reference>
<keyword evidence="2" id="KW-0808">Transferase</keyword>
<dbReference type="AlphaFoldDB" id="A0A369BLW1"/>
<dbReference type="InterPro" id="IPR043519">
    <property type="entry name" value="NT_sf"/>
</dbReference>
<dbReference type="GO" id="GO:0016747">
    <property type="term" value="F:acyltransferase activity, transferring groups other than amino-acyl groups"/>
    <property type="evidence" value="ECO:0007669"/>
    <property type="project" value="InterPro"/>
</dbReference>
<dbReference type="OrthoDB" id="9797826at2"/>